<proteinExistence type="predicted"/>
<reference evidence="2" key="1">
    <citation type="submission" date="2025-05" db="UniProtKB">
        <authorList>
            <consortium name="EnsemblMetazoa"/>
        </authorList>
    </citation>
    <scope>IDENTIFICATION</scope>
</reference>
<evidence type="ECO:0000313" key="3">
    <source>
        <dbReference type="Proteomes" id="UP001652700"/>
    </source>
</evidence>
<feature type="region of interest" description="Disordered" evidence="1">
    <location>
        <begin position="94"/>
        <end position="116"/>
    </location>
</feature>
<feature type="compositionally biased region" description="Polar residues" evidence="1">
    <location>
        <begin position="95"/>
        <end position="105"/>
    </location>
</feature>
<dbReference type="EnsemblMetazoa" id="XM_028287648.2">
    <property type="protein sequence ID" value="XP_028143449.2"/>
    <property type="gene ID" value="LOC114337234"/>
</dbReference>
<name>A0ABM5IVB4_DIAVI</name>
<protein>
    <submittedName>
        <fullName evidence="2">Uncharacterized protein</fullName>
    </submittedName>
</protein>
<organism evidence="2 3">
    <name type="scientific">Diabrotica virgifera virgifera</name>
    <name type="common">western corn rootworm</name>
    <dbReference type="NCBI Taxonomy" id="50390"/>
    <lineage>
        <taxon>Eukaryota</taxon>
        <taxon>Metazoa</taxon>
        <taxon>Ecdysozoa</taxon>
        <taxon>Arthropoda</taxon>
        <taxon>Hexapoda</taxon>
        <taxon>Insecta</taxon>
        <taxon>Pterygota</taxon>
        <taxon>Neoptera</taxon>
        <taxon>Endopterygota</taxon>
        <taxon>Coleoptera</taxon>
        <taxon>Polyphaga</taxon>
        <taxon>Cucujiformia</taxon>
        <taxon>Chrysomeloidea</taxon>
        <taxon>Chrysomelidae</taxon>
        <taxon>Galerucinae</taxon>
        <taxon>Diabroticina</taxon>
        <taxon>Diabroticites</taxon>
        <taxon>Diabrotica</taxon>
    </lineage>
</organism>
<dbReference type="Proteomes" id="UP001652700">
    <property type="component" value="Unplaced"/>
</dbReference>
<evidence type="ECO:0000256" key="1">
    <source>
        <dbReference type="SAM" id="MobiDB-lite"/>
    </source>
</evidence>
<accession>A0ABM5IVB4</accession>
<evidence type="ECO:0000313" key="2">
    <source>
        <dbReference type="EnsemblMetazoa" id="XP_028143449.2"/>
    </source>
</evidence>
<sequence length="116" mass="13123">MPRLRLRRSIYKRAKKETQLNIELINSSLPSTNTQHCPLNEFVSEQYDSNDGASTSGITSYQNIVPHDYDIMHVDFSNSDLESGSIDLDEISEEGASTDSKNNPVFNKVDQFHLES</sequence>
<keyword evidence="3" id="KW-1185">Reference proteome</keyword>
<dbReference type="GeneID" id="114337234"/>
<dbReference type="RefSeq" id="XP_028143449.2">
    <property type="nucleotide sequence ID" value="XM_028287648.2"/>
</dbReference>